<gene>
    <name evidence="3" type="ORF">GCM10010276_72180</name>
</gene>
<proteinExistence type="predicted"/>
<dbReference type="SUPFAM" id="SSF53800">
    <property type="entry name" value="Chelatase"/>
    <property type="match status" value="1"/>
</dbReference>
<name>A0ABN3N3E7_STRLO</name>
<dbReference type="InterPro" id="IPR002762">
    <property type="entry name" value="CbiX-like"/>
</dbReference>
<sequence length="269" mass="28669">MNRISSQLASQLSLVSLDGRRRPAAPALVVVAHGSRDPRALSTVRTLLDRIREQRPGLPVHLGHIELNDPLLPDTLATLGTREAVLVPLLLSRGYHIKRDIPEMAAQSQVRARVAGALGPHPLLVETLRARLIEAGWDTHMDEATRRTSAVVLAAAGSRDPESKIDTTRTAQLLAERLGVPVVPAYATTAAPTVPDAIRALAASGRHRVAVASYFTAPGRFATESAEAAPWIASAPLGTHPAMAKLVLHRYDQALATPVTTTEPELASA</sequence>
<dbReference type="Proteomes" id="UP001501777">
    <property type="component" value="Unassembled WGS sequence"/>
</dbReference>
<evidence type="ECO:0000313" key="4">
    <source>
        <dbReference type="Proteomes" id="UP001501777"/>
    </source>
</evidence>
<keyword evidence="4" id="KW-1185">Reference proteome</keyword>
<dbReference type="Pfam" id="PF01903">
    <property type="entry name" value="CbiX"/>
    <property type="match status" value="2"/>
</dbReference>
<protein>
    <submittedName>
        <fullName evidence="3">CbiX/SirB N-terminal domain-containing protein</fullName>
    </submittedName>
</protein>
<reference evidence="3 4" key="1">
    <citation type="journal article" date="2019" name="Int. J. Syst. Evol. Microbiol.">
        <title>The Global Catalogue of Microorganisms (GCM) 10K type strain sequencing project: providing services to taxonomists for standard genome sequencing and annotation.</title>
        <authorList>
            <consortium name="The Broad Institute Genomics Platform"/>
            <consortium name="The Broad Institute Genome Sequencing Center for Infectious Disease"/>
            <person name="Wu L."/>
            <person name="Ma J."/>
        </authorList>
    </citation>
    <scope>NUCLEOTIDE SEQUENCE [LARGE SCALE GENOMIC DNA]</scope>
    <source>
        <strain evidence="3 4">JCM 4395</strain>
    </source>
</reference>
<evidence type="ECO:0000256" key="1">
    <source>
        <dbReference type="ARBA" id="ARBA00022723"/>
    </source>
</evidence>
<comment type="caution">
    <text evidence="3">The sequence shown here is derived from an EMBL/GenBank/DDBJ whole genome shotgun (WGS) entry which is preliminary data.</text>
</comment>
<dbReference type="CDD" id="cd03416">
    <property type="entry name" value="CbiX_SirB_N"/>
    <property type="match status" value="1"/>
</dbReference>
<evidence type="ECO:0000313" key="3">
    <source>
        <dbReference type="EMBL" id="GAA2513810.1"/>
    </source>
</evidence>
<evidence type="ECO:0000256" key="2">
    <source>
        <dbReference type="ARBA" id="ARBA00023239"/>
    </source>
</evidence>
<dbReference type="PANTHER" id="PTHR33542">
    <property type="entry name" value="SIROHYDROCHLORIN FERROCHELATASE, CHLOROPLASTIC"/>
    <property type="match status" value="1"/>
</dbReference>
<keyword evidence="2" id="KW-0456">Lyase</keyword>
<dbReference type="InterPro" id="IPR050963">
    <property type="entry name" value="Sirohydro_Cobaltochel/CbiX"/>
</dbReference>
<organism evidence="3 4">
    <name type="scientific">Streptomyces longisporus</name>
    <dbReference type="NCBI Taxonomy" id="1948"/>
    <lineage>
        <taxon>Bacteria</taxon>
        <taxon>Bacillati</taxon>
        <taxon>Actinomycetota</taxon>
        <taxon>Actinomycetes</taxon>
        <taxon>Kitasatosporales</taxon>
        <taxon>Streptomycetaceae</taxon>
        <taxon>Streptomyces</taxon>
    </lineage>
</organism>
<dbReference type="CDD" id="cd03414">
    <property type="entry name" value="CbiX_SirB_C"/>
    <property type="match status" value="1"/>
</dbReference>
<keyword evidence="1" id="KW-0479">Metal-binding</keyword>
<dbReference type="EMBL" id="BAAASG010000019">
    <property type="protein sequence ID" value="GAA2513810.1"/>
    <property type="molecule type" value="Genomic_DNA"/>
</dbReference>
<accession>A0ABN3N3E7</accession>
<dbReference type="Gene3D" id="3.40.50.1400">
    <property type="match status" value="2"/>
</dbReference>
<dbReference type="PANTHER" id="PTHR33542:SF5">
    <property type="entry name" value="FERROCHELATASE CHE1"/>
    <property type="match status" value="1"/>
</dbReference>